<proteinExistence type="predicted"/>
<accession>A0A178IMM2</accession>
<feature type="domain" description="Amidase" evidence="1">
    <location>
        <begin position="28"/>
        <end position="243"/>
    </location>
</feature>
<evidence type="ECO:0000313" key="2">
    <source>
        <dbReference type="EMBL" id="OAM91152.1"/>
    </source>
</evidence>
<dbReference type="PANTHER" id="PTHR46310">
    <property type="entry name" value="AMIDASE 1"/>
    <property type="match status" value="1"/>
</dbReference>
<dbReference type="PANTHER" id="PTHR46310:SF7">
    <property type="entry name" value="AMIDASE 1"/>
    <property type="match status" value="1"/>
</dbReference>
<gene>
    <name evidence="2" type="ORF">AW736_04550</name>
</gene>
<sequence length="440" mass="46593">MHGMPPPSSAAQTIAEWQALAARDPSEAARELSRRLQALAPAQRSAAIASCATPHALAESFARAAASDAPLAGAPYVLKDLFHARNHPLLAGSGFPPEILARAHAPAEAAREVGIMRSLDEAGAVFAAKAHLHEFAYGLTGENPFHGDCAHPKFPRRVSGGSSSGTAVAVASGLVPFGIGTDTGGSIRVPASFCGLYGLRLGAGHPWMSEAFPLAPGFDTPGWLARTAADMHAVNRALLGETLTAPRKPRGCFLDLASLGLALNATTAKAVRAAARRLAPPADRTTRDQITSAFLGALESYSILQSTEAYGVHADWLDRHRKHYSDTVWALIDRGRNWTQTQLDAAHIKRAAIRKLFRSYFRGYDFLVMPATPFPALAKSDCTLENRNRLLTLNSPASLAGLPVLTLPVALGNGLSAGLQFIVPSADSPAIRWALETYPG</sequence>
<keyword evidence="3" id="KW-1185">Reference proteome</keyword>
<dbReference type="STRING" id="1184151.AW736_04550"/>
<protein>
    <recommendedName>
        <fullName evidence="1">Amidase domain-containing protein</fullName>
    </recommendedName>
</protein>
<feature type="domain" description="Amidase" evidence="1">
    <location>
        <begin position="323"/>
        <end position="425"/>
    </location>
</feature>
<dbReference type="AlphaFoldDB" id="A0A178IMM2"/>
<name>A0A178IMM2_9BACT</name>
<dbReference type="SUPFAM" id="SSF75304">
    <property type="entry name" value="Amidase signature (AS) enzymes"/>
    <property type="match status" value="1"/>
</dbReference>
<dbReference type="InterPro" id="IPR023631">
    <property type="entry name" value="Amidase_dom"/>
</dbReference>
<dbReference type="Pfam" id="PF01425">
    <property type="entry name" value="Amidase"/>
    <property type="match status" value="2"/>
</dbReference>
<evidence type="ECO:0000259" key="1">
    <source>
        <dbReference type="Pfam" id="PF01425"/>
    </source>
</evidence>
<evidence type="ECO:0000313" key="3">
    <source>
        <dbReference type="Proteomes" id="UP000078486"/>
    </source>
</evidence>
<organism evidence="2 3">
    <name type="scientific">Termitidicoccus mucosus</name>
    <dbReference type="NCBI Taxonomy" id="1184151"/>
    <lineage>
        <taxon>Bacteria</taxon>
        <taxon>Pseudomonadati</taxon>
        <taxon>Verrucomicrobiota</taxon>
        <taxon>Opitutia</taxon>
        <taxon>Opitutales</taxon>
        <taxon>Opitutaceae</taxon>
        <taxon>Termitidicoccus</taxon>
    </lineage>
</organism>
<dbReference type="PROSITE" id="PS00571">
    <property type="entry name" value="AMIDASES"/>
    <property type="match status" value="1"/>
</dbReference>
<dbReference type="InterPro" id="IPR036928">
    <property type="entry name" value="AS_sf"/>
</dbReference>
<comment type="caution">
    <text evidence="2">The sequence shown here is derived from an EMBL/GenBank/DDBJ whole genome shotgun (WGS) entry which is preliminary data.</text>
</comment>
<dbReference type="InterPro" id="IPR020556">
    <property type="entry name" value="Amidase_CS"/>
</dbReference>
<dbReference type="EMBL" id="LRRQ01000039">
    <property type="protein sequence ID" value="OAM91152.1"/>
    <property type="molecule type" value="Genomic_DNA"/>
</dbReference>
<reference evidence="2 3" key="1">
    <citation type="submission" date="2016-01" db="EMBL/GenBank/DDBJ databases">
        <title>High potential of lignocellulose degradation of a new Verrucomicrobia species.</title>
        <authorList>
            <person name="Wang Y."/>
            <person name="Shi Y."/>
            <person name="Qiu Z."/>
            <person name="Liu S."/>
            <person name="Yang H."/>
        </authorList>
    </citation>
    <scope>NUCLEOTIDE SEQUENCE [LARGE SCALE GENOMIC DNA]</scope>
    <source>
        <strain evidence="2 3">TSB47</strain>
    </source>
</reference>
<dbReference type="Gene3D" id="3.90.1300.10">
    <property type="entry name" value="Amidase signature (AS) domain"/>
    <property type="match status" value="1"/>
</dbReference>
<dbReference type="Proteomes" id="UP000078486">
    <property type="component" value="Unassembled WGS sequence"/>
</dbReference>